<keyword evidence="1" id="KW-0418">Kinase</keyword>
<name>A0ACD4ZVV3_9ACTN</name>
<protein>
    <submittedName>
        <fullName evidence="1">Four-carbon acid sugar kinase family protein</fullName>
    </submittedName>
</protein>
<sequence length="435" mass="43962">MVIKPRGGREPCRVLALADDLSGAAETAAALRLPGRIVLGPAPAAPPAEGEALVLDLDTRQLPADEAARIVRETVRGAAAGTVLIKKTDSLLRGNLAAEAAAYAQGAAGLVIAPALPVAGRTVRDGVVHLRGTPLHATDAWRAESGPVPPSVSAALGDLRTAVVPLGAVRSARTELTGRLRDLMAAGLRPVCDAETDEDLDAVVAAVLPLGPDVRLMGTGGLAAALGRVLGPVLDGADVPSPREPLRSDRPLLVVVGTAEPTAVAQIAQLTEAGARHTALPAVLLAEVGPPLSFPVDAHGITVVSVDNSSGILAGSARRVVAGLARAVAALPYPADLVLTGGETARRVLDALGVTRLHPVGQIHHGAVHCRTDDGRSVVTRPGSYGDTGSLLRIARALRPVHPAVPGDHPAVPGVGSVAPVPPPSVSSVPQGEVL</sequence>
<gene>
    <name evidence="1" type="ORF">OG835_40080</name>
</gene>
<dbReference type="EMBL" id="CP109109">
    <property type="protein sequence ID" value="WSC02585.1"/>
    <property type="molecule type" value="Genomic_DNA"/>
</dbReference>
<proteinExistence type="predicted"/>
<dbReference type="Proteomes" id="UP001348369">
    <property type="component" value="Chromosome"/>
</dbReference>
<accession>A0ACD4ZVV3</accession>
<organism evidence="1 2">
    <name type="scientific">Streptomyces scopuliridis</name>
    <dbReference type="NCBI Taxonomy" id="452529"/>
    <lineage>
        <taxon>Bacteria</taxon>
        <taxon>Bacillati</taxon>
        <taxon>Actinomycetota</taxon>
        <taxon>Actinomycetes</taxon>
        <taxon>Kitasatosporales</taxon>
        <taxon>Streptomycetaceae</taxon>
        <taxon>Streptomyces</taxon>
    </lineage>
</organism>
<evidence type="ECO:0000313" key="2">
    <source>
        <dbReference type="Proteomes" id="UP001348369"/>
    </source>
</evidence>
<evidence type="ECO:0000313" key="1">
    <source>
        <dbReference type="EMBL" id="WSC02585.1"/>
    </source>
</evidence>
<keyword evidence="2" id="KW-1185">Reference proteome</keyword>
<keyword evidence="1" id="KW-0808">Transferase</keyword>
<reference evidence="1" key="1">
    <citation type="submission" date="2022-10" db="EMBL/GenBank/DDBJ databases">
        <title>The complete genomes of actinobacterial strains from the NBC collection.</title>
        <authorList>
            <person name="Joergensen T.S."/>
            <person name="Alvarez Arevalo M."/>
            <person name="Sterndorff E.B."/>
            <person name="Faurdal D."/>
            <person name="Vuksanovic O."/>
            <person name="Mourched A.-S."/>
            <person name="Charusanti P."/>
            <person name="Shaw S."/>
            <person name="Blin K."/>
            <person name="Weber T."/>
        </authorList>
    </citation>
    <scope>NUCLEOTIDE SEQUENCE</scope>
    <source>
        <strain evidence="1">NBC 01771</strain>
    </source>
</reference>